<protein>
    <submittedName>
        <fullName evidence="1">Uncharacterized protein</fullName>
    </submittedName>
</protein>
<proteinExistence type="predicted"/>
<dbReference type="EMBL" id="KQ971379">
    <property type="protein sequence ID" value="EEZ97334.1"/>
    <property type="molecule type" value="Genomic_DNA"/>
</dbReference>
<reference evidence="1 2" key="1">
    <citation type="journal article" date="2008" name="Nature">
        <title>The genome of the model beetle and pest Tribolium castaneum.</title>
        <authorList>
            <consortium name="Tribolium Genome Sequencing Consortium"/>
            <person name="Richards S."/>
            <person name="Gibbs R.A."/>
            <person name="Weinstock G.M."/>
            <person name="Brown S.J."/>
            <person name="Denell R."/>
            <person name="Beeman R.W."/>
            <person name="Gibbs R."/>
            <person name="Beeman R.W."/>
            <person name="Brown S.J."/>
            <person name="Bucher G."/>
            <person name="Friedrich M."/>
            <person name="Grimmelikhuijzen C.J."/>
            <person name="Klingler M."/>
            <person name="Lorenzen M."/>
            <person name="Richards S."/>
            <person name="Roth S."/>
            <person name="Schroder R."/>
            <person name="Tautz D."/>
            <person name="Zdobnov E.M."/>
            <person name="Muzny D."/>
            <person name="Gibbs R.A."/>
            <person name="Weinstock G.M."/>
            <person name="Attaway T."/>
            <person name="Bell S."/>
            <person name="Buhay C.J."/>
            <person name="Chandrabose M.N."/>
            <person name="Chavez D."/>
            <person name="Clerk-Blankenburg K.P."/>
            <person name="Cree A."/>
            <person name="Dao M."/>
            <person name="Davis C."/>
            <person name="Chacko J."/>
            <person name="Dinh H."/>
            <person name="Dugan-Rocha S."/>
            <person name="Fowler G."/>
            <person name="Garner T.T."/>
            <person name="Garnes J."/>
            <person name="Gnirke A."/>
            <person name="Hawes A."/>
            <person name="Hernandez J."/>
            <person name="Hines S."/>
            <person name="Holder M."/>
            <person name="Hume J."/>
            <person name="Jhangiani S.N."/>
            <person name="Joshi V."/>
            <person name="Khan Z.M."/>
            <person name="Jackson L."/>
            <person name="Kovar C."/>
            <person name="Kowis A."/>
            <person name="Lee S."/>
            <person name="Lewis L.R."/>
            <person name="Margolis J."/>
            <person name="Morgan M."/>
            <person name="Nazareth L.V."/>
            <person name="Nguyen N."/>
            <person name="Okwuonu G."/>
            <person name="Parker D."/>
            <person name="Richards S."/>
            <person name="Ruiz S.J."/>
            <person name="Santibanez J."/>
            <person name="Savard J."/>
            <person name="Scherer S.E."/>
            <person name="Schneider B."/>
            <person name="Sodergren E."/>
            <person name="Tautz D."/>
            <person name="Vattahil S."/>
            <person name="Villasana D."/>
            <person name="White C.S."/>
            <person name="Wright R."/>
            <person name="Park Y."/>
            <person name="Beeman R.W."/>
            <person name="Lord J."/>
            <person name="Oppert B."/>
            <person name="Lorenzen M."/>
            <person name="Brown S."/>
            <person name="Wang L."/>
            <person name="Savard J."/>
            <person name="Tautz D."/>
            <person name="Richards S."/>
            <person name="Weinstock G."/>
            <person name="Gibbs R.A."/>
            <person name="Liu Y."/>
            <person name="Worley K."/>
            <person name="Weinstock G."/>
            <person name="Elsik C.G."/>
            <person name="Reese J.T."/>
            <person name="Elhaik E."/>
            <person name="Landan G."/>
            <person name="Graur D."/>
            <person name="Arensburger P."/>
            <person name="Atkinson P."/>
            <person name="Beeman R.W."/>
            <person name="Beidler J."/>
            <person name="Brown S.J."/>
            <person name="Demuth J.P."/>
            <person name="Drury D.W."/>
            <person name="Du Y.Z."/>
            <person name="Fujiwara H."/>
            <person name="Lorenzen M."/>
            <person name="Maselli V."/>
            <person name="Osanai M."/>
            <person name="Park Y."/>
            <person name="Robertson H.M."/>
            <person name="Tu Z."/>
            <person name="Wang J.J."/>
            <person name="Wang S."/>
            <person name="Richards S."/>
            <person name="Song H."/>
            <person name="Zhang L."/>
            <person name="Sodergren E."/>
            <person name="Werner D."/>
            <person name="Stanke M."/>
            <person name="Morgenstern B."/>
            <person name="Solovyev V."/>
            <person name="Kosarev P."/>
            <person name="Brown G."/>
            <person name="Chen H.C."/>
            <person name="Ermolaeva O."/>
            <person name="Hlavina W."/>
            <person name="Kapustin Y."/>
            <person name="Kiryutin B."/>
            <person name="Kitts P."/>
            <person name="Maglott D."/>
            <person name="Pruitt K."/>
            <person name="Sapojnikov V."/>
            <person name="Souvorov A."/>
            <person name="Mackey A.J."/>
            <person name="Waterhouse R.M."/>
            <person name="Wyder S."/>
            <person name="Zdobnov E.M."/>
            <person name="Zdobnov E.M."/>
            <person name="Wyder S."/>
            <person name="Kriventseva E.V."/>
            <person name="Kadowaki T."/>
            <person name="Bork P."/>
            <person name="Aranda M."/>
            <person name="Bao R."/>
            <person name="Beermann A."/>
            <person name="Berns N."/>
            <person name="Bolognesi R."/>
            <person name="Bonneton F."/>
            <person name="Bopp D."/>
            <person name="Brown S.J."/>
            <person name="Bucher G."/>
            <person name="Butts T."/>
            <person name="Chaumot A."/>
            <person name="Denell R.E."/>
            <person name="Ferrier D.E."/>
            <person name="Friedrich M."/>
            <person name="Gordon C.M."/>
            <person name="Jindra M."/>
            <person name="Klingler M."/>
            <person name="Lan Q."/>
            <person name="Lattorff H.M."/>
            <person name="Laudet V."/>
            <person name="von Levetsow C."/>
            <person name="Liu Z."/>
            <person name="Lutz R."/>
            <person name="Lynch J.A."/>
            <person name="da Fonseca R.N."/>
            <person name="Posnien N."/>
            <person name="Reuter R."/>
            <person name="Roth S."/>
            <person name="Savard J."/>
            <person name="Schinko J.B."/>
            <person name="Schmitt C."/>
            <person name="Schoppmeier M."/>
            <person name="Schroder R."/>
            <person name="Shippy T.D."/>
            <person name="Simonnet F."/>
            <person name="Marques-Souza H."/>
            <person name="Tautz D."/>
            <person name="Tomoyasu Y."/>
            <person name="Trauner J."/>
            <person name="Van der Zee M."/>
            <person name="Vervoort M."/>
            <person name="Wittkopp N."/>
            <person name="Wimmer E.A."/>
            <person name="Yang X."/>
            <person name="Jones A.K."/>
            <person name="Sattelle D.B."/>
            <person name="Ebert P.R."/>
            <person name="Nelson D."/>
            <person name="Scott J.G."/>
            <person name="Beeman R.W."/>
            <person name="Muthukrishnan S."/>
            <person name="Kramer K.J."/>
            <person name="Arakane Y."/>
            <person name="Beeman R.W."/>
            <person name="Zhu Q."/>
            <person name="Hogenkamp D."/>
            <person name="Dixit R."/>
            <person name="Oppert B."/>
            <person name="Jiang H."/>
            <person name="Zou Z."/>
            <person name="Marshall J."/>
            <person name="Elpidina E."/>
            <person name="Vinokurov K."/>
            <person name="Oppert C."/>
            <person name="Zou Z."/>
            <person name="Evans J."/>
            <person name="Lu Z."/>
            <person name="Zhao P."/>
            <person name="Sumathipala N."/>
            <person name="Altincicek B."/>
            <person name="Vilcinskas A."/>
            <person name="Williams M."/>
            <person name="Hultmark D."/>
            <person name="Hetru C."/>
            <person name="Jiang H."/>
            <person name="Grimmelikhuijzen C.J."/>
            <person name="Hauser F."/>
            <person name="Cazzamali G."/>
            <person name="Williamson M."/>
            <person name="Park Y."/>
            <person name="Li B."/>
            <person name="Tanaka Y."/>
            <person name="Predel R."/>
            <person name="Neupert S."/>
            <person name="Schachtner J."/>
            <person name="Verleyen P."/>
            <person name="Raible F."/>
            <person name="Bork P."/>
            <person name="Friedrich M."/>
            <person name="Walden K.K."/>
            <person name="Robertson H.M."/>
            <person name="Angeli S."/>
            <person name="Foret S."/>
            <person name="Bucher G."/>
            <person name="Schuetz S."/>
            <person name="Maleszka R."/>
            <person name="Wimmer E.A."/>
            <person name="Beeman R.W."/>
            <person name="Lorenzen M."/>
            <person name="Tomoyasu Y."/>
            <person name="Miller S.C."/>
            <person name="Grossmann D."/>
            <person name="Bucher G."/>
        </authorList>
    </citation>
    <scope>NUCLEOTIDE SEQUENCE [LARGE SCALE GENOMIC DNA]</scope>
    <source>
        <strain evidence="1 2">Georgia GA2</strain>
    </source>
</reference>
<dbReference type="Proteomes" id="UP000007266">
    <property type="component" value="Linkage group 10"/>
</dbReference>
<keyword evidence="2" id="KW-1185">Reference proteome</keyword>
<sequence>MLSDMLHTNKRRQLLSYANGRAGELLGAEMSIFTWDKELVLGKLIAVEDTKA</sequence>
<accession>D6X423</accession>
<organism evidence="1 2">
    <name type="scientific">Tribolium castaneum</name>
    <name type="common">Red flour beetle</name>
    <dbReference type="NCBI Taxonomy" id="7070"/>
    <lineage>
        <taxon>Eukaryota</taxon>
        <taxon>Metazoa</taxon>
        <taxon>Ecdysozoa</taxon>
        <taxon>Arthropoda</taxon>
        <taxon>Hexapoda</taxon>
        <taxon>Insecta</taxon>
        <taxon>Pterygota</taxon>
        <taxon>Neoptera</taxon>
        <taxon>Endopterygota</taxon>
        <taxon>Coleoptera</taxon>
        <taxon>Polyphaga</taxon>
        <taxon>Cucujiformia</taxon>
        <taxon>Tenebrionidae</taxon>
        <taxon>Tenebrionidae incertae sedis</taxon>
        <taxon>Tribolium</taxon>
    </lineage>
</organism>
<evidence type="ECO:0000313" key="2">
    <source>
        <dbReference type="Proteomes" id="UP000007266"/>
    </source>
</evidence>
<evidence type="ECO:0000313" key="1">
    <source>
        <dbReference type="EMBL" id="EEZ97334.1"/>
    </source>
</evidence>
<gene>
    <name evidence="1" type="primary">GLEAN_11146</name>
    <name evidence="1" type="ORF">TcasGA2_TC011146</name>
</gene>
<dbReference type="HOGENOM" id="CLU_3089862_0_0_1"/>
<name>D6X423_TRICA</name>
<dbReference type="AlphaFoldDB" id="D6X423"/>
<reference evidence="1 2" key="2">
    <citation type="journal article" date="2010" name="Nucleic Acids Res.">
        <title>BeetleBase in 2010: revisions to provide comprehensive genomic information for Tribolium castaneum.</title>
        <authorList>
            <person name="Kim H.S."/>
            <person name="Murphy T."/>
            <person name="Xia J."/>
            <person name="Caragea D."/>
            <person name="Park Y."/>
            <person name="Beeman R.W."/>
            <person name="Lorenzen M.D."/>
            <person name="Butcher S."/>
            <person name="Manak J.R."/>
            <person name="Brown S.J."/>
        </authorList>
    </citation>
    <scope>GENOME REANNOTATION</scope>
    <source>
        <strain evidence="1 2">Georgia GA2</strain>
    </source>
</reference>